<protein>
    <submittedName>
        <fullName evidence="1">Uncharacterized protein</fullName>
    </submittedName>
</protein>
<name>A0ABY7F8M9_MYAAR</name>
<keyword evidence="2" id="KW-1185">Reference proteome</keyword>
<evidence type="ECO:0000313" key="2">
    <source>
        <dbReference type="Proteomes" id="UP001164746"/>
    </source>
</evidence>
<sequence length="193" mass="21339">MEIERTFSFYKEVQGVVFLLDYEIISINGPRFDYSRDVYFCYTLFREPKSPSGEKILLSVTNVTETPDLKLSYCTFVGSSGTDVCCYQTTVDGSEHGNIPVVSDLVIHCCYGGDDIHIFVTNELNEVCVTELVYLKCSTIYRGECELGGDCAIGSAPEKLLLSSIPCSFEYTVSGSLIVPDVSEVPETHSPCI</sequence>
<dbReference type="EMBL" id="CP111022">
    <property type="protein sequence ID" value="WAR18538.1"/>
    <property type="molecule type" value="Genomic_DNA"/>
</dbReference>
<organism evidence="1 2">
    <name type="scientific">Mya arenaria</name>
    <name type="common">Soft-shell clam</name>
    <dbReference type="NCBI Taxonomy" id="6604"/>
    <lineage>
        <taxon>Eukaryota</taxon>
        <taxon>Metazoa</taxon>
        <taxon>Spiralia</taxon>
        <taxon>Lophotrochozoa</taxon>
        <taxon>Mollusca</taxon>
        <taxon>Bivalvia</taxon>
        <taxon>Autobranchia</taxon>
        <taxon>Heteroconchia</taxon>
        <taxon>Euheterodonta</taxon>
        <taxon>Imparidentia</taxon>
        <taxon>Neoheterodontei</taxon>
        <taxon>Myida</taxon>
        <taxon>Myoidea</taxon>
        <taxon>Myidae</taxon>
        <taxon>Mya</taxon>
    </lineage>
</organism>
<gene>
    <name evidence="1" type="ORF">MAR_000376</name>
</gene>
<reference evidence="1" key="1">
    <citation type="submission" date="2022-11" db="EMBL/GenBank/DDBJ databases">
        <title>Centuries of genome instability and evolution in soft-shell clam transmissible cancer (bioRxiv).</title>
        <authorList>
            <person name="Hart S.F.M."/>
            <person name="Yonemitsu M.A."/>
            <person name="Giersch R.M."/>
            <person name="Beal B.F."/>
            <person name="Arriagada G."/>
            <person name="Davis B.W."/>
            <person name="Ostrander E.A."/>
            <person name="Goff S.P."/>
            <person name="Metzger M.J."/>
        </authorList>
    </citation>
    <scope>NUCLEOTIDE SEQUENCE</scope>
    <source>
        <strain evidence="1">MELC-2E11</strain>
        <tissue evidence="1">Siphon/mantle</tissue>
    </source>
</reference>
<accession>A0ABY7F8M9</accession>
<dbReference type="Proteomes" id="UP001164746">
    <property type="component" value="Chromosome 11"/>
</dbReference>
<evidence type="ECO:0000313" key="1">
    <source>
        <dbReference type="EMBL" id="WAR18538.1"/>
    </source>
</evidence>
<proteinExistence type="predicted"/>